<organism evidence="1 2">
    <name type="scientific">Cetraspora pellucida</name>
    <dbReference type="NCBI Taxonomy" id="1433469"/>
    <lineage>
        <taxon>Eukaryota</taxon>
        <taxon>Fungi</taxon>
        <taxon>Fungi incertae sedis</taxon>
        <taxon>Mucoromycota</taxon>
        <taxon>Glomeromycotina</taxon>
        <taxon>Glomeromycetes</taxon>
        <taxon>Diversisporales</taxon>
        <taxon>Gigasporaceae</taxon>
        <taxon>Cetraspora</taxon>
    </lineage>
</organism>
<dbReference type="Proteomes" id="UP000789366">
    <property type="component" value="Unassembled WGS sequence"/>
</dbReference>
<proteinExistence type="predicted"/>
<gene>
    <name evidence="1" type="ORF">SPELUC_LOCUS296</name>
</gene>
<keyword evidence="2" id="KW-1185">Reference proteome</keyword>
<sequence length="50" mass="5997">MHSYHITTGLDLDAIINKCEELLIEKEFEKQDNFDNNINFFNLEIYFAKN</sequence>
<evidence type="ECO:0000313" key="1">
    <source>
        <dbReference type="EMBL" id="CAG8442731.1"/>
    </source>
</evidence>
<dbReference type="EMBL" id="CAJVPW010000095">
    <property type="protein sequence ID" value="CAG8442731.1"/>
    <property type="molecule type" value="Genomic_DNA"/>
</dbReference>
<protein>
    <submittedName>
        <fullName evidence="1">138_t:CDS:1</fullName>
    </submittedName>
</protein>
<name>A0ACA9JYQ4_9GLOM</name>
<accession>A0ACA9JYQ4</accession>
<comment type="caution">
    <text evidence="1">The sequence shown here is derived from an EMBL/GenBank/DDBJ whole genome shotgun (WGS) entry which is preliminary data.</text>
</comment>
<evidence type="ECO:0000313" key="2">
    <source>
        <dbReference type="Proteomes" id="UP000789366"/>
    </source>
</evidence>
<reference evidence="1" key="1">
    <citation type="submission" date="2021-06" db="EMBL/GenBank/DDBJ databases">
        <authorList>
            <person name="Kallberg Y."/>
            <person name="Tangrot J."/>
            <person name="Rosling A."/>
        </authorList>
    </citation>
    <scope>NUCLEOTIDE SEQUENCE</scope>
    <source>
        <strain evidence="1">28 12/20/2015</strain>
    </source>
</reference>